<name>A0A212KJV3_9PROT</name>
<protein>
    <submittedName>
        <fullName evidence="1">Uncharacterized protein</fullName>
    </submittedName>
</protein>
<dbReference type="EMBL" id="FLUO01000002">
    <property type="protein sequence ID" value="SBW12003.1"/>
    <property type="molecule type" value="Genomic_DNA"/>
</dbReference>
<sequence length="172" mass="18107">MAVTPLLTIDVDGGADLRAAFVMAPEVTTRELVAAAWEGSLLLQREIQEITPTGVGQGGGLKGSISAREPRVLADNVIGTVGTALSYAVPVELGTRPHFPPVIALVDWVRAKFGARGAEAERIAGAVARKIAIHGTEGAHMFERGFDANAAQVRRIFDRALGRIFAAIGGRK</sequence>
<evidence type="ECO:0000313" key="1">
    <source>
        <dbReference type="EMBL" id="SBW12003.1"/>
    </source>
</evidence>
<proteinExistence type="predicted"/>
<gene>
    <name evidence="1" type="ORF">KL86APRO_20395</name>
</gene>
<organism evidence="1">
    <name type="scientific">uncultured Alphaproteobacteria bacterium</name>
    <dbReference type="NCBI Taxonomy" id="91750"/>
    <lineage>
        <taxon>Bacteria</taxon>
        <taxon>Pseudomonadati</taxon>
        <taxon>Pseudomonadota</taxon>
        <taxon>Alphaproteobacteria</taxon>
        <taxon>environmental samples</taxon>
    </lineage>
</organism>
<reference evidence="1" key="1">
    <citation type="submission" date="2016-04" db="EMBL/GenBank/DDBJ databases">
        <authorList>
            <person name="Evans L.H."/>
            <person name="Alamgir A."/>
            <person name="Owens N."/>
            <person name="Weber N.D."/>
            <person name="Virtaneva K."/>
            <person name="Barbian K."/>
            <person name="Babar A."/>
            <person name="Rosenke K."/>
        </authorList>
    </citation>
    <scope>NUCLEOTIDE SEQUENCE</scope>
    <source>
        <strain evidence="1">86</strain>
    </source>
</reference>
<dbReference type="AlphaFoldDB" id="A0A212KJV3"/>
<accession>A0A212KJV3</accession>